<dbReference type="Gene3D" id="3.30.70.1280">
    <property type="entry name" value="SP0830-like domains"/>
    <property type="match status" value="1"/>
</dbReference>
<accession>A0A923MT78</accession>
<dbReference type="InterPro" id="IPR012545">
    <property type="entry name" value="DUF1697"/>
</dbReference>
<dbReference type="EMBL" id="JACORT010000006">
    <property type="protein sequence ID" value="MBC5784338.1"/>
    <property type="molecule type" value="Genomic_DNA"/>
</dbReference>
<dbReference type="RefSeq" id="WP_187077086.1">
    <property type="nucleotide sequence ID" value="NZ_JACORT010000006.1"/>
</dbReference>
<gene>
    <name evidence="1" type="ORF">H8N03_15400</name>
</gene>
<evidence type="ECO:0000313" key="1">
    <source>
        <dbReference type="EMBL" id="MBC5784338.1"/>
    </source>
</evidence>
<dbReference type="AlphaFoldDB" id="A0A923MT78"/>
<dbReference type="PANTHER" id="PTHR36439">
    <property type="entry name" value="BLL4334 PROTEIN"/>
    <property type="match status" value="1"/>
</dbReference>
<dbReference type="Pfam" id="PF08002">
    <property type="entry name" value="DUF1697"/>
    <property type="match status" value="1"/>
</dbReference>
<organism evidence="1 2">
    <name type="scientific">Ramlibacter cellulosilyticus</name>
    <dbReference type="NCBI Taxonomy" id="2764187"/>
    <lineage>
        <taxon>Bacteria</taxon>
        <taxon>Pseudomonadati</taxon>
        <taxon>Pseudomonadota</taxon>
        <taxon>Betaproteobacteria</taxon>
        <taxon>Burkholderiales</taxon>
        <taxon>Comamonadaceae</taxon>
        <taxon>Ramlibacter</taxon>
    </lineage>
</organism>
<name>A0A923MT78_9BURK</name>
<reference evidence="1" key="1">
    <citation type="submission" date="2020-08" db="EMBL/GenBank/DDBJ databases">
        <title>Ramlibacter sp. USB13 16S ribosomal RNA gene genome sequencing and assembly.</title>
        <authorList>
            <person name="Kang M."/>
        </authorList>
    </citation>
    <scope>NUCLEOTIDE SEQUENCE</scope>
    <source>
        <strain evidence="1">USB13</strain>
    </source>
</reference>
<sequence length="171" mass="18560">MPRQAAFLRGVSPMNCRMAELKAAYEAAGFTEVRTVLASGNVVFGGSGTRRALEKKAQAATEQHLEKGFRTFVRRVDDLRGIVEDDPFRHFRLPAGAKRIVTFLADGAGAGAKLPVEMQQASILAVADGIAFGAYVPLENDPAFMRLIEKTFGKDVTTRTWDTLKKVCAAA</sequence>
<proteinExistence type="predicted"/>
<comment type="caution">
    <text evidence="1">The sequence shown here is derived from an EMBL/GenBank/DDBJ whole genome shotgun (WGS) entry which is preliminary data.</text>
</comment>
<dbReference type="PANTHER" id="PTHR36439:SF1">
    <property type="entry name" value="DUF1697 DOMAIN-CONTAINING PROTEIN"/>
    <property type="match status" value="1"/>
</dbReference>
<evidence type="ECO:0000313" key="2">
    <source>
        <dbReference type="Proteomes" id="UP000608513"/>
    </source>
</evidence>
<dbReference type="PIRSF" id="PIRSF008502">
    <property type="entry name" value="UCP008502"/>
    <property type="match status" value="1"/>
</dbReference>
<dbReference type="SUPFAM" id="SSF160379">
    <property type="entry name" value="SP0830-like"/>
    <property type="match status" value="1"/>
</dbReference>
<dbReference type="Proteomes" id="UP000608513">
    <property type="component" value="Unassembled WGS sequence"/>
</dbReference>
<protein>
    <submittedName>
        <fullName evidence="1">DUF1697 domain-containing protein</fullName>
    </submittedName>
</protein>
<keyword evidence="2" id="KW-1185">Reference proteome</keyword>